<feature type="compositionally biased region" description="Polar residues" evidence="1">
    <location>
        <begin position="1"/>
        <end position="15"/>
    </location>
</feature>
<evidence type="ECO:0000256" key="1">
    <source>
        <dbReference type="SAM" id="MobiDB-lite"/>
    </source>
</evidence>
<sequence>MDNSVATRTTISEGKNNIGGDGDRDATNSLGGKEAGVRRGAGLIERTETWSPKKHYSNRRWGGEYCWIIVEGLPLKLWSDDTFRLIGAKFGGLEAVHLSTRERTTLDGARLKISRIVKATQGLFASPLQIRAITGGKGIEEEMSSVDKGREATTPLLDKDCIAAEHRLKKGKLHQSKNIDTRGFGAWGYFAFGEVTKDIITTNLEKLLLCFQSGLDKTNHNGHNRTSGSRTRGGWRNKEKLNGQYQPGEQSTEGQGDLMGTEDRCRNLMQWLLSCYWTWVRMGVVCDGPNFPRRLGTPGLVQASESSLGGPNKPSQPPFIRLNSL</sequence>
<evidence type="ECO:0000313" key="2">
    <source>
        <dbReference type="EMBL" id="KAK9145763.1"/>
    </source>
</evidence>
<dbReference type="Proteomes" id="UP001417504">
    <property type="component" value="Unassembled WGS sequence"/>
</dbReference>
<dbReference type="AlphaFoldDB" id="A0AAP0PI79"/>
<evidence type="ECO:0000313" key="3">
    <source>
        <dbReference type="Proteomes" id="UP001417504"/>
    </source>
</evidence>
<gene>
    <name evidence="2" type="ORF">Sjap_005666</name>
</gene>
<keyword evidence="3" id="KW-1185">Reference proteome</keyword>
<comment type="caution">
    <text evidence="2">The sequence shown here is derived from an EMBL/GenBank/DDBJ whole genome shotgun (WGS) entry which is preliminary data.</text>
</comment>
<evidence type="ECO:0008006" key="4">
    <source>
        <dbReference type="Google" id="ProtNLM"/>
    </source>
</evidence>
<proteinExistence type="predicted"/>
<name>A0AAP0PI79_9MAGN</name>
<feature type="region of interest" description="Disordered" evidence="1">
    <location>
        <begin position="1"/>
        <end position="38"/>
    </location>
</feature>
<dbReference type="EMBL" id="JBBNAE010000002">
    <property type="protein sequence ID" value="KAK9145763.1"/>
    <property type="molecule type" value="Genomic_DNA"/>
</dbReference>
<feature type="region of interest" description="Disordered" evidence="1">
    <location>
        <begin position="302"/>
        <end position="325"/>
    </location>
</feature>
<protein>
    <recommendedName>
        <fullName evidence="4">DUF4283 domain-containing protein</fullName>
    </recommendedName>
</protein>
<reference evidence="2 3" key="1">
    <citation type="submission" date="2024-01" db="EMBL/GenBank/DDBJ databases">
        <title>Genome assemblies of Stephania.</title>
        <authorList>
            <person name="Yang L."/>
        </authorList>
    </citation>
    <scope>NUCLEOTIDE SEQUENCE [LARGE SCALE GENOMIC DNA]</scope>
    <source>
        <strain evidence="2">QJT</strain>
        <tissue evidence="2">Leaf</tissue>
    </source>
</reference>
<feature type="compositionally biased region" description="Polar residues" evidence="1">
    <location>
        <begin position="243"/>
        <end position="254"/>
    </location>
</feature>
<feature type="compositionally biased region" description="Low complexity" evidence="1">
    <location>
        <begin position="225"/>
        <end position="234"/>
    </location>
</feature>
<feature type="region of interest" description="Disordered" evidence="1">
    <location>
        <begin position="219"/>
        <end position="258"/>
    </location>
</feature>
<organism evidence="2 3">
    <name type="scientific">Stephania japonica</name>
    <dbReference type="NCBI Taxonomy" id="461633"/>
    <lineage>
        <taxon>Eukaryota</taxon>
        <taxon>Viridiplantae</taxon>
        <taxon>Streptophyta</taxon>
        <taxon>Embryophyta</taxon>
        <taxon>Tracheophyta</taxon>
        <taxon>Spermatophyta</taxon>
        <taxon>Magnoliopsida</taxon>
        <taxon>Ranunculales</taxon>
        <taxon>Menispermaceae</taxon>
        <taxon>Menispermoideae</taxon>
        <taxon>Cissampelideae</taxon>
        <taxon>Stephania</taxon>
    </lineage>
</organism>
<accession>A0AAP0PI79</accession>